<keyword evidence="1" id="KW-0732">Signal</keyword>
<name>A0AAE0SQJ1_9BIVA</name>
<evidence type="ECO:0000313" key="5">
    <source>
        <dbReference type="Proteomes" id="UP001195483"/>
    </source>
</evidence>
<sequence length="139" mass="15892">MSNACNVYFLCVAFYVPIKCYYCFAPAVNSTCADPISQKHEVRRGLEIIECDYGVCLKWTHYWNGKLHIRRTCSAKLSGFRIMMIDGVCRKERNDNGYLCMCGKNLCNTSCRIRGFPNMLILQLICLCVIAGFTSTWTL</sequence>
<keyword evidence="3" id="KW-1133">Transmembrane helix</keyword>
<dbReference type="EMBL" id="JAEAOA010000624">
    <property type="protein sequence ID" value="KAK3596300.1"/>
    <property type="molecule type" value="Genomic_DNA"/>
</dbReference>
<organism evidence="4 5">
    <name type="scientific">Potamilus streckersoni</name>
    <dbReference type="NCBI Taxonomy" id="2493646"/>
    <lineage>
        <taxon>Eukaryota</taxon>
        <taxon>Metazoa</taxon>
        <taxon>Spiralia</taxon>
        <taxon>Lophotrochozoa</taxon>
        <taxon>Mollusca</taxon>
        <taxon>Bivalvia</taxon>
        <taxon>Autobranchia</taxon>
        <taxon>Heteroconchia</taxon>
        <taxon>Palaeoheterodonta</taxon>
        <taxon>Unionida</taxon>
        <taxon>Unionoidea</taxon>
        <taxon>Unionidae</taxon>
        <taxon>Ambleminae</taxon>
        <taxon>Lampsilini</taxon>
        <taxon>Potamilus</taxon>
    </lineage>
</organism>
<evidence type="ECO:0000256" key="2">
    <source>
        <dbReference type="ARBA" id="ARBA00023180"/>
    </source>
</evidence>
<comment type="caution">
    <text evidence="4">The sequence shown here is derived from an EMBL/GenBank/DDBJ whole genome shotgun (WGS) entry which is preliminary data.</text>
</comment>
<evidence type="ECO:0008006" key="6">
    <source>
        <dbReference type="Google" id="ProtNLM"/>
    </source>
</evidence>
<keyword evidence="2" id="KW-0325">Glycoprotein</keyword>
<evidence type="ECO:0000313" key="4">
    <source>
        <dbReference type="EMBL" id="KAK3596300.1"/>
    </source>
</evidence>
<reference evidence="4" key="2">
    <citation type="journal article" date="2021" name="Genome Biol. Evol.">
        <title>Developing a high-quality reference genome for a parasitic bivalve with doubly uniparental inheritance (Bivalvia: Unionida).</title>
        <authorList>
            <person name="Smith C.H."/>
        </authorList>
    </citation>
    <scope>NUCLEOTIDE SEQUENCE</scope>
    <source>
        <strain evidence="4">CHS0354</strain>
        <tissue evidence="4">Mantle</tissue>
    </source>
</reference>
<dbReference type="GO" id="GO:0030431">
    <property type="term" value="P:sleep"/>
    <property type="evidence" value="ECO:0007669"/>
    <property type="project" value="InterPro"/>
</dbReference>
<dbReference type="InterPro" id="IPR031424">
    <property type="entry name" value="QVR-like"/>
</dbReference>
<gene>
    <name evidence="4" type="ORF">CHS0354_009796</name>
</gene>
<keyword evidence="5" id="KW-1185">Reference proteome</keyword>
<dbReference type="GO" id="GO:0032222">
    <property type="term" value="P:regulation of synaptic transmission, cholinergic"/>
    <property type="evidence" value="ECO:0007669"/>
    <property type="project" value="InterPro"/>
</dbReference>
<accession>A0AAE0SQJ1</accession>
<proteinExistence type="predicted"/>
<keyword evidence="3" id="KW-0812">Transmembrane</keyword>
<dbReference type="Proteomes" id="UP001195483">
    <property type="component" value="Unassembled WGS sequence"/>
</dbReference>
<keyword evidence="3" id="KW-0472">Membrane</keyword>
<dbReference type="Pfam" id="PF17064">
    <property type="entry name" value="QVR"/>
    <property type="match status" value="1"/>
</dbReference>
<protein>
    <recommendedName>
        <fullName evidence="6">Protein quiver</fullName>
    </recommendedName>
</protein>
<feature type="transmembrane region" description="Helical" evidence="3">
    <location>
        <begin position="120"/>
        <end position="138"/>
    </location>
</feature>
<reference evidence="4" key="3">
    <citation type="submission" date="2023-05" db="EMBL/GenBank/DDBJ databases">
        <authorList>
            <person name="Smith C.H."/>
        </authorList>
    </citation>
    <scope>NUCLEOTIDE SEQUENCE</scope>
    <source>
        <strain evidence="4">CHS0354</strain>
        <tissue evidence="4">Mantle</tissue>
    </source>
</reference>
<reference evidence="4" key="1">
    <citation type="journal article" date="2021" name="Genome Biol. Evol.">
        <title>A High-Quality Reference Genome for a Parasitic Bivalve with Doubly Uniparental Inheritance (Bivalvia: Unionida).</title>
        <authorList>
            <person name="Smith C.H."/>
        </authorList>
    </citation>
    <scope>NUCLEOTIDE SEQUENCE</scope>
    <source>
        <strain evidence="4">CHS0354</strain>
    </source>
</reference>
<evidence type="ECO:0000256" key="1">
    <source>
        <dbReference type="ARBA" id="ARBA00022729"/>
    </source>
</evidence>
<evidence type="ECO:0000256" key="3">
    <source>
        <dbReference type="SAM" id="Phobius"/>
    </source>
</evidence>
<dbReference type="AlphaFoldDB" id="A0AAE0SQJ1"/>